<evidence type="ECO:0000259" key="4">
    <source>
        <dbReference type="PROSITE" id="PS50932"/>
    </source>
</evidence>
<feature type="domain" description="HTH lacI-type" evidence="4">
    <location>
        <begin position="1"/>
        <end position="55"/>
    </location>
</feature>
<dbReference type="SUPFAM" id="SSF47413">
    <property type="entry name" value="lambda repressor-like DNA-binding domains"/>
    <property type="match status" value="1"/>
</dbReference>
<dbReference type="CDD" id="cd01392">
    <property type="entry name" value="HTH_LacI"/>
    <property type="match status" value="1"/>
</dbReference>
<dbReference type="InterPro" id="IPR046335">
    <property type="entry name" value="LacI/GalR-like_sensor"/>
</dbReference>
<dbReference type="SUPFAM" id="SSF53822">
    <property type="entry name" value="Periplasmic binding protein-like I"/>
    <property type="match status" value="1"/>
</dbReference>
<accession>A0A3P7NZT6</accession>
<keyword evidence="1" id="KW-0805">Transcription regulation</keyword>
<dbReference type="AlphaFoldDB" id="A0A3P7NZT6"/>
<dbReference type="PROSITE" id="PS50932">
    <property type="entry name" value="HTH_LACI_2"/>
    <property type="match status" value="1"/>
</dbReference>
<name>A0A3P7NZT6_9FIRM</name>
<evidence type="ECO:0000256" key="3">
    <source>
        <dbReference type="ARBA" id="ARBA00023163"/>
    </source>
</evidence>
<dbReference type="SMART" id="SM00354">
    <property type="entry name" value="HTH_LACI"/>
    <property type="match status" value="1"/>
</dbReference>
<dbReference type="Pfam" id="PF13377">
    <property type="entry name" value="Peripla_BP_3"/>
    <property type="match status" value="1"/>
</dbReference>
<organism evidence="5 6">
    <name type="scientific">Petrocella atlantisensis</name>
    <dbReference type="NCBI Taxonomy" id="2173034"/>
    <lineage>
        <taxon>Bacteria</taxon>
        <taxon>Bacillati</taxon>
        <taxon>Bacillota</taxon>
        <taxon>Clostridia</taxon>
        <taxon>Lachnospirales</taxon>
        <taxon>Vallitaleaceae</taxon>
        <taxon>Petrocella</taxon>
    </lineage>
</organism>
<dbReference type="PANTHER" id="PTHR30146:SF154">
    <property type="entry name" value="TRANSCRIPTION REGULATOR, MEMBER OF GALR FAMILY"/>
    <property type="match status" value="1"/>
</dbReference>
<sequence>MNIYDIAKLAGVSHTTVSRVINNKPGVKPETRDRILRILDENAYIPNSFARGLANAGNKIIGIIVIDVRNNHHINTAFHIEEEFSKYGYMSIIGGCGLDNSKQEAYLRAMAGRNIDGLVLIGSRFQNDITKRCIQKYFYDKPVVIANGQLDLDNVCGVVVDERKAVSNVVDYLVSKGHREIAFMNDYVTYSAHNKQEGFIDGIRKNHIMFNESYIRHIKTDHVNSQFETEKFLKRNQGVTAIIYSEDIMAVGGVKACGHLGLRIPEDMSIIGFNNSIYADISTPKISSIDNRINDMGAYCTKALYAMLQGEKTEHIYNIMPIFDMKESTN</sequence>
<keyword evidence="2" id="KW-0238">DNA-binding</keyword>
<gene>
    <name evidence="5" type="ORF">PATL70BA_2567</name>
</gene>
<dbReference type="Gene3D" id="1.10.260.40">
    <property type="entry name" value="lambda repressor-like DNA-binding domains"/>
    <property type="match status" value="1"/>
</dbReference>
<keyword evidence="6" id="KW-1185">Reference proteome</keyword>
<dbReference type="Pfam" id="PF00356">
    <property type="entry name" value="LacI"/>
    <property type="match status" value="1"/>
</dbReference>
<dbReference type="InterPro" id="IPR010982">
    <property type="entry name" value="Lambda_DNA-bd_dom_sf"/>
</dbReference>
<protein>
    <submittedName>
        <fullName evidence="5">LacI family transcriptional regulator</fullName>
    </submittedName>
</protein>
<dbReference type="PANTHER" id="PTHR30146">
    <property type="entry name" value="LACI-RELATED TRANSCRIPTIONAL REPRESSOR"/>
    <property type="match status" value="1"/>
</dbReference>
<keyword evidence="3" id="KW-0804">Transcription</keyword>
<dbReference type="GO" id="GO:0003700">
    <property type="term" value="F:DNA-binding transcription factor activity"/>
    <property type="evidence" value="ECO:0007669"/>
    <property type="project" value="TreeGrafter"/>
</dbReference>
<dbReference type="KEGG" id="cbar:PATL70BA_2567"/>
<dbReference type="InterPro" id="IPR028082">
    <property type="entry name" value="Peripla_BP_I"/>
</dbReference>
<dbReference type="Gene3D" id="3.40.50.2300">
    <property type="match status" value="2"/>
</dbReference>
<evidence type="ECO:0000256" key="1">
    <source>
        <dbReference type="ARBA" id="ARBA00023015"/>
    </source>
</evidence>
<evidence type="ECO:0000313" key="5">
    <source>
        <dbReference type="EMBL" id="VDN48465.1"/>
    </source>
</evidence>
<dbReference type="PROSITE" id="PS00356">
    <property type="entry name" value="HTH_LACI_1"/>
    <property type="match status" value="1"/>
</dbReference>
<dbReference type="OrthoDB" id="43195at2"/>
<dbReference type="EMBL" id="LR130778">
    <property type="protein sequence ID" value="VDN48465.1"/>
    <property type="molecule type" value="Genomic_DNA"/>
</dbReference>
<evidence type="ECO:0000256" key="2">
    <source>
        <dbReference type="ARBA" id="ARBA00023125"/>
    </source>
</evidence>
<proteinExistence type="predicted"/>
<dbReference type="CDD" id="cd06267">
    <property type="entry name" value="PBP1_LacI_sugar_binding-like"/>
    <property type="match status" value="1"/>
</dbReference>
<dbReference type="PRINTS" id="PR00036">
    <property type="entry name" value="HTHLACI"/>
</dbReference>
<dbReference type="Proteomes" id="UP000279029">
    <property type="component" value="Chromosome"/>
</dbReference>
<dbReference type="InterPro" id="IPR000843">
    <property type="entry name" value="HTH_LacI"/>
</dbReference>
<reference evidence="5 6" key="1">
    <citation type="submission" date="2018-09" db="EMBL/GenBank/DDBJ databases">
        <authorList>
            <person name="Postec A."/>
        </authorList>
    </citation>
    <scope>NUCLEOTIDE SEQUENCE [LARGE SCALE GENOMIC DNA]</scope>
    <source>
        <strain evidence="5">70B-A</strain>
    </source>
</reference>
<dbReference type="RefSeq" id="WP_125137595.1">
    <property type="nucleotide sequence ID" value="NZ_LR130778.1"/>
</dbReference>
<evidence type="ECO:0000313" key="6">
    <source>
        <dbReference type="Proteomes" id="UP000279029"/>
    </source>
</evidence>
<dbReference type="GO" id="GO:0000976">
    <property type="term" value="F:transcription cis-regulatory region binding"/>
    <property type="evidence" value="ECO:0007669"/>
    <property type="project" value="TreeGrafter"/>
</dbReference>